<proteinExistence type="predicted"/>
<comment type="caution">
    <text evidence="1">The sequence shown here is derived from an EMBL/GenBank/DDBJ whole genome shotgun (WGS) entry which is preliminary data.</text>
</comment>
<organism evidence="1 2">
    <name type="scientific">Synaphobranchus kaupii</name>
    <name type="common">Kaup's arrowtooth eel</name>
    <dbReference type="NCBI Taxonomy" id="118154"/>
    <lineage>
        <taxon>Eukaryota</taxon>
        <taxon>Metazoa</taxon>
        <taxon>Chordata</taxon>
        <taxon>Craniata</taxon>
        <taxon>Vertebrata</taxon>
        <taxon>Euteleostomi</taxon>
        <taxon>Actinopterygii</taxon>
        <taxon>Neopterygii</taxon>
        <taxon>Teleostei</taxon>
        <taxon>Anguilliformes</taxon>
        <taxon>Synaphobranchidae</taxon>
        <taxon>Synaphobranchus</taxon>
    </lineage>
</organism>
<dbReference type="EMBL" id="JAINUF010000019">
    <property type="protein sequence ID" value="KAJ8337328.1"/>
    <property type="molecule type" value="Genomic_DNA"/>
</dbReference>
<dbReference type="InterPro" id="IPR008042">
    <property type="entry name" value="Retrotrans_Pao"/>
</dbReference>
<sequence length="198" mass="22691">METRLETQLKEVVLPADVIKVLESDFVERASEDGYISQEDLRFLSKMEKVIRLMDDGHYEIPLPFKKERPNIPDNKHLAAEGRGHFSEDTVKFIQRNFHVDDSLSSVAFKSQAIQLVKEARELCSTGKLRLHTFISNSKEVLATIPKEECAEAAKDLDMALVYDPLGFVAHFILVEKQILQQMCRDKLSWDDTLPDDL</sequence>
<evidence type="ECO:0000313" key="2">
    <source>
        <dbReference type="Proteomes" id="UP001152622"/>
    </source>
</evidence>
<evidence type="ECO:0000313" key="1">
    <source>
        <dbReference type="EMBL" id="KAJ8337328.1"/>
    </source>
</evidence>
<gene>
    <name evidence="1" type="ORF">SKAU_G00385480</name>
</gene>
<reference evidence="1" key="1">
    <citation type="journal article" date="2023" name="Science">
        <title>Genome structures resolve the early diversification of teleost fishes.</title>
        <authorList>
            <person name="Parey E."/>
            <person name="Louis A."/>
            <person name="Montfort J."/>
            <person name="Bouchez O."/>
            <person name="Roques C."/>
            <person name="Iampietro C."/>
            <person name="Lluch J."/>
            <person name="Castinel A."/>
            <person name="Donnadieu C."/>
            <person name="Desvignes T."/>
            <person name="Floi Bucao C."/>
            <person name="Jouanno E."/>
            <person name="Wen M."/>
            <person name="Mejri S."/>
            <person name="Dirks R."/>
            <person name="Jansen H."/>
            <person name="Henkel C."/>
            <person name="Chen W.J."/>
            <person name="Zahm M."/>
            <person name="Cabau C."/>
            <person name="Klopp C."/>
            <person name="Thompson A.W."/>
            <person name="Robinson-Rechavi M."/>
            <person name="Braasch I."/>
            <person name="Lecointre G."/>
            <person name="Bobe J."/>
            <person name="Postlethwait J.H."/>
            <person name="Berthelot C."/>
            <person name="Roest Crollius H."/>
            <person name="Guiguen Y."/>
        </authorList>
    </citation>
    <scope>NUCLEOTIDE SEQUENCE</scope>
    <source>
        <strain evidence="1">WJC10195</strain>
    </source>
</reference>
<dbReference type="PANTHER" id="PTHR47331">
    <property type="entry name" value="PHD-TYPE DOMAIN-CONTAINING PROTEIN"/>
    <property type="match status" value="1"/>
</dbReference>
<dbReference type="OrthoDB" id="8046937at2759"/>
<name>A0A9Q1EEG9_SYNKA</name>
<accession>A0A9Q1EEG9</accession>
<keyword evidence="2" id="KW-1185">Reference proteome</keyword>
<dbReference type="Pfam" id="PF05380">
    <property type="entry name" value="Peptidase_A17"/>
    <property type="match status" value="1"/>
</dbReference>
<dbReference type="AlphaFoldDB" id="A0A9Q1EEG9"/>
<dbReference type="PANTHER" id="PTHR47331:SF5">
    <property type="entry name" value="RIBONUCLEASE H"/>
    <property type="match status" value="1"/>
</dbReference>
<protein>
    <submittedName>
        <fullName evidence="1">Uncharacterized protein</fullName>
    </submittedName>
</protein>
<dbReference type="Proteomes" id="UP001152622">
    <property type="component" value="Chromosome 19"/>
</dbReference>